<dbReference type="EMBL" id="NCUG01000018">
    <property type="protein sequence ID" value="ORO45584.1"/>
    <property type="molecule type" value="Genomic_DNA"/>
</dbReference>
<keyword evidence="1" id="KW-0812">Transmembrane</keyword>
<keyword evidence="1" id="KW-0472">Membrane</keyword>
<dbReference type="Proteomes" id="UP000193030">
    <property type="component" value="Unassembled WGS sequence"/>
</dbReference>
<dbReference type="AlphaFoldDB" id="A0A1X1GFW1"/>
<gene>
    <name evidence="2" type="ORF">B7725_06880</name>
</gene>
<keyword evidence="1" id="KW-1133">Transmembrane helix</keyword>
<proteinExistence type="predicted"/>
<comment type="caution">
    <text evidence="2">The sequence shown here is derived from an EMBL/GenBank/DDBJ whole genome shotgun (WGS) entry which is preliminary data.</text>
</comment>
<organism evidence="2 3">
    <name type="scientific">Streptococcus oralis subsp. tigurinus</name>
    <dbReference type="NCBI Taxonomy" id="1077464"/>
    <lineage>
        <taxon>Bacteria</taxon>
        <taxon>Bacillati</taxon>
        <taxon>Bacillota</taxon>
        <taxon>Bacilli</taxon>
        <taxon>Lactobacillales</taxon>
        <taxon>Streptococcaceae</taxon>
        <taxon>Streptococcus</taxon>
    </lineage>
</organism>
<accession>A0A1X1GFW1</accession>
<protein>
    <submittedName>
        <fullName evidence="2">Uncharacterized protein</fullName>
    </submittedName>
</protein>
<reference evidence="2 3" key="1">
    <citation type="journal article" date="2016" name="Eur. J. Clin. Microbiol. Infect. Dis.">
        <title>Whole genome sequencing as a tool for phylogenetic analysis of clinical strains of Mitis group streptococci.</title>
        <authorList>
            <person name="Rasmussen L.H."/>
            <person name="Dargis R."/>
            <person name="Hojholt K."/>
            <person name="Christensen J.J."/>
            <person name="Skovgaard O."/>
            <person name="Justesen U.S."/>
            <person name="Rosenvinge F.S."/>
            <person name="Moser C."/>
            <person name="Lukjancenko O."/>
            <person name="Rasmussen S."/>
            <person name="Nielsen X.C."/>
        </authorList>
    </citation>
    <scope>NUCLEOTIDE SEQUENCE [LARGE SCALE GENOMIC DNA]</scope>
    <source>
        <strain evidence="2 3">OD_314165_09</strain>
    </source>
</reference>
<dbReference type="RefSeq" id="WP_084875325.1">
    <property type="nucleotide sequence ID" value="NZ_NCUG01000018.1"/>
</dbReference>
<evidence type="ECO:0000313" key="3">
    <source>
        <dbReference type="Proteomes" id="UP000193030"/>
    </source>
</evidence>
<feature type="transmembrane region" description="Helical" evidence="1">
    <location>
        <begin position="6"/>
        <end position="27"/>
    </location>
</feature>
<evidence type="ECO:0000313" key="2">
    <source>
        <dbReference type="EMBL" id="ORO45584.1"/>
    </source>
</evidence>
<sequence length="81" mass="9186">MNELILPIIFAVSLGFVAGVIALLVYLDSQSKKQPVKEKNKNLLPVYTKEEIELAQFLEKRQAINEAFLSAQAELLKELRK</sequence>
<evidence type="ECO:0000256" key="1">
    <source>
        <dbReference type="SAM" id="Phobius"/>
    </source>
</evidence>
<name>A0A1X1GFW1_STROR</name>